<proteinExistence type="predicted"/>
<dbReference type="EMBL" id="GBXM01019574">
    <property type="protein sequence ID" value="JAH89003.1"/>
    <property type="molecule type" value="Transcribed_RNA"/>
</dbReference>
<accession>A0A0E9WHP0</accession>
<organism evidence="2">
    <name type="scientific">Anguilla anguilla</name>
    <name type="common">European freshwater eel</name>
    <name type="synonym">Muraena anguilla</name>
    <dbReference type="NCBI Taxonomy" id="7936"/>
    <lineage>
        <taxon>Eukaryota</taxon>
        <taxon>Metazoa</taxon>
        <taxon>Chordata</taxon>
        <taxon>Craniata</taxon>
        <taxon>Vertebrata</taxon>
        <taxon>Euteleostomi</taxon>
        <taxon>Actinopterygii</taxon>
        <taxon>Neopterygii</taxon>
        <taxon>Teleostei</taxon>
        <taxon>Anguilliformes</taxon>
        <taxon>Anguillidae</taxon>
        <taxon>Anguilla</taxon>
    </lineage>
</organism>
<dbReference type="AlphaFoldDB" id="A0A0E9WHP0"/>
<protein>
    <submittedName>
        <fullName evidence="2">Uncharacterized protein</fullName>
    </submittedName>
</protein>
<feature type="region of interest" description="Disordered" evidence="1">
    <location>
        <begin position="1"/>
        <end position="42"/>
    </location>
</feature>
<evidence type="ECO:0000256" key="1">
    <source>
        <dbReference type="SAM" id="MobiDB-lite"/>
    </source>
</evidence>
<evidence type="ECO:0000313" key="2">
    <source>
        <dbReference type="EMBL" id="JAH89003.1"/>
    </source>
</evidence>
<sequence length="42" mass="4973">MVQNTKLRFKTKSEGEMQWDTHGGKKMETEDEEALQQLMGWD</sequence>
<reference evidence="2" key="1">
    <citation type="submission" date="2014-11" db="EMBL/GenBank/DDBJ databases">
        <authorList>
            <person name="Amaro Gonzalez C."/>
        </authorList>
    </citation>
    <scope>NUCLEOTIDE SEQUENCE</scope>
</reference>
<reference evidence="2" key="2">
    <citation type="journal article" date="2015" name="Fish Shellfish Immunol.">
        <title>Early steps in the European eel (Anguilla anguilla)-Vibrio vulnificus interaction in the gills: Role of the RtxA13 toxin.</title>
        <authorList>
            <person name="Callol A."/>
            <person name="Pajuelo D."/>
            <person name="Ebbesson L."/>
            <person name="Teles M."/>
            <person name="MacKenzie S."/>
            <person name="Amaro C."/>
        </authorList>
    </citation>
    <scope>NUCLEOTIDE SEQUENCE</scope>
</reference>
<name>A0A0E9WHP0_ANGAN</name>